<dbReference type="SUPFAM" id="SSF54236">
    <property type="entry name" value="Ubiquitin-like"/>
    <property type="match status" value="1"/>
</dbReference>
<gene>
    <name evidence="3" type="ORF">ERUC_LOCUS31515</name>
</gene>
<proteinExistence type="predicted"/>
<dbReference type="Proteomes" id="UP001642260">
    <property type="component" value="Unassembled WGS sequence"/>
</dbReference>
<keyword evidence="1" id="KW-0472">Membrane</keyword>
<evidence type="ECO:0000256" key="1">
    <source>
        <dbReference type="SAM" id="Phobius"/>
    </source>
</evidence>
<protein>
    <recommendedName>
        <fullName evidence="2">Ubiquitin-like domain-containing protein</fullName>
    </recommendedName>
</protein>
<organism evidence="3 4">
    <name type="scientific">Eruca vesicaria subsp. sativa</name>
    <name type="common">Garden rocket</name>
    <name type="synonym">Eruca sativa</name>
    <dbReference type="NCBI Taxonomy" id="29727"/>
    <lineage>
        <taxon>Eukaryota</taxon>
        <taxon>Viridiplantae</taxon>
        <taxon>Streptophyta</taxon>
        <taxon>Embryophyta</taxon>
        <taxon>Tracheophyta</taxon>
        <taxon>Spermatophyta</taxon>
        <taxon>Magnoliopsida</taxon>
        <taxon>eudicotyledons</taxon>
        <taxon>Gunneridae</taxon>
        <taxon>Pentapetalae</taxon>
        <taxon>rosids</taxon>
        <taxon>malvids</taxon>
        <taxon>Brassicales</taxon>
        <taxon>Brassicaceae</taxon>
        <taxon>Brassiceae</taxon>
        <taxon>Eruca</taxon>
    </lineage>
</organism>
<keyword evidence="4" id="KW-1185">Reference proteome</keyword>
<feature type="domain" description="Ubiquitin-like" evidence="2">
    <location>
        <begin position="23"/>
        <end position="57"/>
    </location>
</feature>
<keyword evidence="1" id="KW-0812">Transmembrane</keyword>
<dbReference type="AlphaFoldDB" id="A0ABC8L449"/>
<feature type="transmembrane region" description="Helical" evidence="1">
    <location>
        <begin position="47"/>
        <end position="69"/>
    </location>
</feature>
<dbReference type="EMBL" id="CAKOAT010428487">
    <property type="protein sequence ID" value="CAH8371345.1"/>
    <property type="molecule type" value="Genomic_DNA"/>
</dbReference>
<dbReference type="Pfam" id="PF00240">
    <property type="entry name" value="ubiquitin"/>
    <property type="match status" value="1"/>
</dbReference>
<accession>A0ABC8L449</accession>
<dbReference type="PROSITE" id="PS50053">
    <property type="entry name" value="UBIQUITIN_2"/>
    <property type="match status" value="1"/>
</dbReference>
<dbReference type="Gene3D" id="3.10.20.90">
    <property type="entry name" value="Phosphatidylinositol 3-kinase Catalytic Subunit, Chain A, domain 1"/>
    <property type="match status" value="1"/>
</dbReference>
<evidence type="ECO:0000313" key="3">
    <source>
        <dbReference type="EMBL" id="CAH8371345.1"/>
    </source>
</evidence>
<keyword evidence="1" id="KW-1133">Transmembrane helix</keyword>
<sequence length="100" mass="11200">MNGFFTTYFPLEATKAISFLFCRLIYPRKQLADDKTAKDYNIEGGSVLHLVLALSVGFGVLSTNSFSYLCLEFLFSLSLKSGAIWICYFDISVGLEAVYQ</sequence>
<evidence type="ECO:0000259" key="2">
    <source>
        <dbReference type="PROSITE" id="PS50053"/>
    </source>
</evidence>
<reference evidence="3 4" key="1">
    <citation type="submission" date="2022-03" db="EMBL/GenBank/DDBJ databases">
        <authorList>
            <person name="Macdonald S."/>
            <person name="Ahmed S."/>
            <person name="Newling K."/>
        </authorList>
    </citation>
    <scope>NUCLEOTIDE SEQUENCE [LARGE SCALE GENOMIC DNA]</scope>
</reference>
<evidence type="ECO:0000313" key="4">
    <source>
        <dbReference type="Proteomes" id="UP001642260"/>
    </source>
</evidence>
<comment type="caution">
    <text evidence="3">The sequence shown here is derived from an EMBL/GenBank/DDBJ whole genome shotgun (WGS) entry which is preliminary data.</text>
</comment>
<name>A0ABC8L449_ERUVS</name>
<dbReference type="InterPro" id="IPR000626">
    <property type="entry name" value="Ubiquitin-like_dom"/>
</dbReference>
<feature type="transmembrane region" description="Helical" evidence="1">
    <location>
        <begin position="6"/>
        <end position="26"/>
    </location>
</feature>
<dbReference type="InterPro" id="IPR029071">
    <property type="entry name" value="Ubiquitin-like_domsf"/>
</dbReference>